<dbReference type="InterPro" id="IPR018492">
    <property type="entry name" value="Ribosomal_eL8/Nhp2"/>
</dbReference>
<feature type="region of interest" description="Disordered" evidence="3">
    <location>
        <begin position="1"/>
        <end position="26"/>
    </location>
</feature>
<sequence length="166" mass="18631">AEDDDTPAAKKIKRESGENEEVAVPSSGHDLVSLPYSDKLKYVSVIAKPMASKKLAKKLFKLIRKAAKRKTFLRSGLKDVQTRIRKGETGLVVFAGDVTPIDVMSHLPVVCEERGLPYVYVPLRYDISTAMGVKRPCLMVLIRLHDDYIDLYNECEAEMKELPIPI</sequence>
<evidence type="ECO:0000313" key="5">
    <source>
        <dbReference type="EMBL" id="RWS06240.1"/>
    </source>
</evidence>
<dbReference type="OrthoDB" id="5364946at2759"/>
<keyword evidence="2 5" id="KW-0687">Ribonucleoprotein</keyword>
<keyword evidence="7" id="KW-1185">Reference proteome</keyword>
<dbReference type="PANTHER" id="PTHR23105">
    <property type="entry name" value="RIBOSOMAL PROTEIN L7AE FAMILY MEMBER"/>
    <property type="match status" value="1"/>
</dbReference>
<dbReference type="InterPro" id="IPR050257">
    <property type="entry name" value="eL8/uL1-like"/>
</dbReference>
<comment type="similarity">
    <text evidence="1">Belongs to the eukaryotic ribosomal protein eL8 family.</text>
</comment>
<accession>A0A3S3P1U2</accession>
<dbReference type="Gene3D" id="3.30.1330.30">
    <property type="match status" value="1"/>
</dbReference>
<dbReference type="STRING" id="1965070.A0A3S3P1U2"/>
<evidence type="ECO:0000256" key="1">
    <source>
        <dbReference type="ARBA" id="ARBA00007337"/>
    </source>
</evidence>
<feature type="non-terminal residue" evidence="5">
    <location>
        <position position="1"/>
    </location>
</feature>
<proteinExistence type="inferred from homology"/>
<dbReference type="GO" id="GO:1990904">
    <property type="term" value="C:ribonucleoprotein complex"/>
    <property type="evidence" value="ECO:0007669"/>
    <property type="project" value="UniProtKB-KW"/>
</dbReference>
<evidence type="ECO:0000256" key="3">
    <source>
        <dbReference type="SAM" id="MobiDB-lite"/>
    </source>
</evidence>
<evidence type="ECO:0000259" key="4">
    <source>
        <dbReference type="Pfam" id="PF01248"/>
    </source>
</evidence>
<evidence type="ECO:0000313" key="6">
    <source>
        <dbReference type="EMBL" id="RWS06244.1"/>
    </source>
</evidence>
<dbReference type="InterPro" id="IPR004038">
    <property type="entry name" value="Ribosomal_eL8/eL30/eS12/Gad45"/>
</dbReference>
<reference evidence="5" key="2">
    <citation type="submission" date="2018-11" db="EMBL/GenBank/DDBJ databases">
        <title>Trombidioid mite genomics.</title>
        <authorList>
            <person name="Dong X."/>
        </authorList>
    </citation>
    <scope>NUCLEOTIDE SEQUENCE</scope>
    <source>
        <strain evidence="5">UoL-WK</strain>
    </source>
</reference>
<protein>
    <submittedName>
        <fullName evidence="5">H/ACA ribonucleoprotein complex subunit 2-like protein</fullName>
    </submittedName>
</protein>
<dbReference type="PRINTS" id="PR00881">
    <property type="entry name" value="L7ARS6FAMILY"/>
</dbReference>
<dbReference type="EMBL" id="NCKU01004253">
    <property type="protein sequence ID" value="RWS06240.1"/>
    <property type="molecule type" value="Genomic_DNA"/>
</dbReference>
<feature type="domain" description="Ribosomal protein eL8/eL30/eS12/Gadd45" evidence="4">
    <location>
        <begin position="58"/>
        <end position="148"/>
    </location>
</feature>
<comment type="caution">
    <text evidence="5">The sequence shown here is derived from an EMBL/GenBank/DDBJ whole genome shotgun (WGS) entry which is preliminary data.</text>
</comment>
<evidence type="ECO:0000256" key="2">
    <source>
        <dbReference type="ARBA" id="ARBA00023274"/>
    </source>
</evidence>
<dbReference type="AlphaFoldDB" id="A0A3S3P1U2"/>
<organism evidence="5 7">
    <name type="scientific">Dinothrombium tinctorium</name>
    <dbReference type="NCBI Taxonomy" id="1965070"/>
    <lineage>
        <taxon>Eukaryota</taxon>
        <taxon>Metazoa</taxon>
        <taxon>Ecdysozoa</taxon>
        <taxon>Arthropoda</taxon>
        <taxon>Chelicerata</taxon>
        <taxon>Arachnida</taxon>
        <taxon>Acari</taxon>
        <taxon>Acariformes</taxon>
        <taxon>Trombidiformes</taxon>
        <taxon>Prostigmata</taxon>
        <taxon>Anystina</taxon>
        <taxon>Parasitengona</taxon>
        <taxon>Trombidioidea</taxon>
        <taxon>Trombidiidae</taxon>
        <taxon>Dinothrombium</taxon>
    </lineage>
</organism>
<dbReference type="GO" id="GO:0003723">
    <property type="term" value="F:RNA binding"/>
    <property type="evidence" value="ECO:0007669"/>
    <property type="project" value="InterPro"/>
</dbReference>
<dbReference type="EMBL" id="NCKU01004251">
    <property type="protein sequence ID" value="RWS06244.1"/>
    <property type="molecule type" value="Genomic_DNA"/>
</dbReference>
<dbReference type="SUPFAM" id="SSF55315">
    <property type="entry name" value="L30e-like"/>
    <property type="match status" value="1"/>
</dbReference>
<reference evidence="5 7" key="1">
    <citation type="journal article" date="2018" name="Gigascience">
        <title>Genomes of trombidid mites reveal novel predicted allergens and laterally-transferred genes associated with secondary metabolism.</title>
        <authorList>
            <person name="Dong X."/>
            <person name="Chaisiri K."/>
            <person name="Xia D."/>
            <person name="Armstrong S.D."/>
            <person name="Fang Y."/>
            <person name="Donnelly M.J."/>
            <person name="Kadowaki T."/>
            <person name="McGarry J.W."/>
            <person name="Darby A.C."/>
            <person name="Makepeace B.L."/>
        </authorList>
    </citation>
    <scope>NUCLEOTIDE SEQUENCE [LARGE SCALE GENOMIC DNA]</scope>
    <source>
        <strain evidence="5">UoL-WK</strain>
    </source>
</reference>
<evidence type="ECO:0000313" key="7">
    <source>
        <dbReference type="Proteomes" id="UP000285301"/>
    </source>
</evidence>
<dbReference type="Pfam" id="PF01248">
    <property type="entry name" value="Ribosomal_L7Ae"/>
    <property type="match status" value="1"/>
</dbReference>
<name>A0A3S3P1U2_9ACAR</name>
<gene>
    <name evidence="6" type="ORF">B4U79_02136</name>
    <name evidence="5" type="ORF">B4U79_03067</name>
</gene>
<dbReference type="InterPro" id="IPR029064">
    <property type="entry name" value="Ribosomal_eL30-like_sf"/>
</dbReference>
<dbReference type="Proteomes" id="UP000285301">
    <property type="component" value="Unassembled WGS sequence"/>
</dbReference>